<name>A0AB38UNG6_9MYCO</name>
<dbReference type="AlphaFoldDB" id="A0AB38UNG6"/>
<evidence type="ECO:0000313" key="2">
    <source>
        <dbReference type="EMBL" id="VAZ88362.1"/>
    </source>
</evidence>
<gene>
    <name evidence="1" type="ORF">LAUMK42_00888</name>
    <name evidence="2" type="ORF">LAUMK4_00679</name>
</gene>
<reference evidence="3 4" key="1">
    <citation type="submission" date="2018-09" db="EMBL/GenBank/DDBJ databases">
        <authorList>
            <person name="Tagini F."/>
        </authorList>
    </citation>
    <scope>NUCLEOTIDE SEQUENCE [LARGE SCALE GENOMIC DNA]</scope>
    <source>
        <strain evidence="2 3">MK4</strain>
        <strain evidence="1 4">MK42</strain>
    </source>
</reference>
<evidence type="ECO:0000313" key="4">
    <source>
        <dbReference type="Proteomes" id="UP000279331"/>
    </source>
</evidence>
<comment type="caution">
    <text evidence="1">The sequence shown here is derived from an EMBL/GenBank/DDBJ whole genome shotgun (WGS) entry which is preliminary data.</text>
</comment>
<evidence type="ECO:0000313" key="1">
    <source>
        <dbReference type="EMBL" id="VAZ82084.1"/>
    </source>
</evidence>
<organism evidence="1 4">
    <name type="scientific">Mycobacterium persicum</name>
    <dbReference type="NCBI Taxonomy" id="1487726"/>
    <lineage>
        <taxon>Bacteria</taxon>
        <taxon>Bacillati</taxon>
        <taxon>Actinomycetota</taxon>
        <taxon>Actinomycetes</taxon>
        <taxon>Mycobacteriales</taxon>
        <taxon>Mycobacteriaceae</taxon>
        <taxon>Mycobacterium</taxon>
    </lineage>
</organism>
<dbReference type="EMBL" id="UPHM01000016">
    <property type="protein sequence ID" value="VAZ88362.1"/>
    <property type="molecule type" value="Genomic_DNA"/>
</dbReference>
<dbReference type="EMBL" id="UPHL01000026">
    <property type="protein sequence ID" value="VAZ82084.1"/>
    <property type="molecule type" value="Genomic_DNA"/>
</dbReference>
<dbReference type="Proteomes" id="UP000279331">
    <property type="component" value="Unassembled WGS sequence"/>
</dbReference>
<dbReference type="Proteomes" id="UP000271464">
    <property type="component" value="Unassembled WGS sequence"/>
</dbReference>
<protein>
    <submittedName>
        <fullName evidence="1">Uncharacterized protein</fullName>
    </submittedName>
</protein>
<keyword evidence="3" id="KW-1185">Reference proteome</keyword>
<sequence length="57" mass="6421">MFTPIFLVRLRQCRVWAIGHPGPGLTRSAQIGAGLGLGFKRFLPDIRSQSRRETLLK</sequence>
<proteinExistence type="predicted"/>
<accession>A0AB38UNG6</accession>
<evidence type="ECO:0000313" key="3">
    <source>
        <dbReference type="Proteomes" id="UP000271464"/>
    </source>
</evidence>